<dbReference type="AlphaFoldDB" id="A0A183AYT2"/>
<organism evidence="3">
    <name type="scientific">Echinostoma caproni</name>
    <dbReference type="NCBI Taxonomy" id="27848"/>
    <lineage>
        <taxon>Eukaryota</taxon>
        <taxon>Metazoa</taxon>
        <taxon>Spiralia</taxon>
        <taxon>Lophotrochozoa</taxon>
        <taxon>Platyhelminthes</taxon>
        <taxon>Trematoda</taxon>
        <taxon>Digenea</taxon>
        <taxon>Plagiorchiida</taxon>
        <taxon>Echinostomata</taxon>
        <taxon>Echinostomatoidea</taxon>
        <taxon>Echinostomatidae</taxon>
        <taxon>Echinostoma</taxon>
    </lineage>
</organism>
<accession>A0A183AYT2</accession>
<name>A0A183AYT2_9TREM</name>
<dbReference type="Proteomes" id="UP000272942">
    <property type="component" value="Unassembled WGS sequence"/>
</dbReference>
<reference evidence="3" key="1">
    <citation type="submission" date="2016-06" db="UniProtKB">
        <authorList>
            <consortium name="WormBaseParasite"/>
        </authorList>
    </citation>
    <scope>IDENTIFICATION</scope>
</reference>
<evidence type="ECO:0000313" key="3">
    <source>
        <dbReference type="WBParaSite" id="ECPE_0001215301-mRNA-1"/>
    </source>
</evidence>
<reference evidence="1 2" key="2">
    <citation type="submission" date="2018-11" db="EMBL/GenBank/DDBJ databases">
        <authorList>
            <consortium name="Pathogen Informatics"/>
        </authorList>
    </citation>
    <scope>NUCLEOTIDE SEQUENCE [LARGE SCALE GENOMIC DNA]</scope>
    <source>
        <strain evidence="1 2">Egypt</strain>
    </source>
</reference>
<evidence type="ECO:0000313" key="1">
    <source>
        <dbReference type="EMBL" id="VDP89360.1"/>
    </source>
</evidence>
<sequence>MYSPRNHRVLQEKASHVTRFIALADVKNPLNRKYLYALKLVPIDKMTREDLTNQPEDVTENPYREIAEAESFPGKETVSCEI</sequence>
<evidence type="ECO:0000313" key="2">
    <source>
        <dbReference type="Proteomes" id="UP000272942"/>
    </source>
</evidence>
<dbReference type="EMBL" id="UZAN01052186">
    <property type="protein sequence ID" value="VDP89360.1"/>
    <property type="molecule type" value="Genomic_DNA"/>
</dbReference>
<protein>
    <submittedName>
        <fullName evidence="3">MSP domain-containing protein</fullName>
    </submittedName>
</protein>
<dbReference type="OrthoDB" id="444325at2759"/>
<gene>
    <name evidence="1" type="ORF">ECPE_LOCUS12117</name>
</gene>
<keyword evidence="2" id="KW-1185">Reference proteome</keyword>
<dbReference type="WBParaSite" id="ECPE_0001215301-mRNA-1">
    <property type="protein sequence ID" value="ECPE_0001215301-mRNA-1"/>
    <property type="gene ID" value="ECPE_0001215301"/>
</dbReference>
<proteinExistence type="predicted"/>